<keyword evidence="4 6" id="KW-0689">Ribosomal protein</keyword>
<dbReference type="InterPro" id="IPR012340">
    <property type="entry name" value="NA-bd_OB-fold"/>
</dbReference>
<dbReference type="CDD" id="cd00364">
    <property type="entry name" value="Ribosomal_uS17"/>
    <property type="match status" value="1"/>
</dbReference>
<evidence type="ECO:0000256" key="1">
    <source>
        <dbReference type="ARBA" id="ARBA00010254"/>
    </source>
</evidence>
<name>A0ABW5BJU6_9PROT</name>
<gene>
    <name evidence="6 7" type="primary">rpsQ</name>
    <name evidence="7" type="ORF">ACFSKO_06075</name>
</gene>
<dbReference type="EMBL" id="JBHUII010000003">
    <property type="protein sequence ID" value="MFD2205165.1"/>
    <property type="molecule type" value="Genomic_DNA"/>
</dbReference>
<reference evidence="8" key="1">
    <citation type="journal article" date="2019" name="Int. J. Syst. Evol. Microbiol.">
        <title>The Global Catalogue of Microorganisms (GCM) 10K type strain sequencing project: providing services to taxonomists for standard genome sequencing and annotation.</title>
        <authorList>
            <consortium name="The Broad Institute Genomics Platform"/>
            <consortium name="The Broad Institute Genome Sequencing Center for Infectious Disease"/>
            <person name="Wu L."/>
            <person name="Ma J."/>
        </authorList>
    </citation>
    <scope>NUCLEOTIDE SEQUENCE [LARGE SCALE GENOMIC DNA]</scope>
    <source>
        <strain evidence="8">CGMCC 4.7192</strain>
    </source>
</reference>
<organism evidence="7 8">
    <name type="scientific">Kiloniella antarctica</name>
    <dbReference type="NCBI Taxonomy" id="1550907"/>
    <lineage>
        <taxon>Bacteria</taxon>
        <taxon>Pseudomonadati</taxon>
        <taxon>Pseudomonadota</taxon>
        <taxon>Alphaproteobacteria</taxon>
        <taxon>Rhodospirillales</taxon>
        <taxon>Kiloniellaceae</taxon>
        <taxon>Kiloniella</taxon>
    </lineage>
</organism>
<dbReference type="HAMAP" id="MF_01345_B">
    <property type="entry name" value="Ribosomal_uS17_B"/>
    <property type="match status" value="1"/>
</dbReference>
<keyword evidence="8" id="KW-1185">Reference proteome</keyword>
<comment type="function">
    <text evidence="6">One of the primary rRNA binding proteins, it binds specifically to the 5'-end of 16S ribosomal RNA.</text>
</comment>
<dbReference type="PANTHER" id="PTHR10744">
    <property type="entry name" value="40S RIBOSOMAL PROTEIN S11 FAMILY MEMBER"/>
    <property type="match status" value="1"/>
</dbReference>
<dbReference type="SUPFAM" id="SSF50249">
    <property type="entry name" value="Nucleic acid-binding proteins"/>
    <property type="match status" value="1"/>
</dbReference>
<evidence type="ECO:0000313" key="7">
    <source>
        <dbReference type="EMBL" id="MFD2205165.1"/>
    </source>
</evidence>
<evidence type="ECO:0000256" key="3">
    <source>
        <dbReference type="ARBA" id="ARBA00022884"/>
    </source>
</evidence>
<comment type="caution">
    <text evidence="7">The sequence shown here is derived from an EMBL/GenBank/DDBJ whole genome shotgun (WGS) entry which is preliminary data.</text>
</comment>
<evidence type="ECO:0000313" key="8">
    <source>
        <dbReference type="Proteomes" id="UP001597294"/>
    </source>
</evidence>
<dbReference type="InterPro" id="IPR019984">
    <property type="entry name" value="Ribosomal_uS17_bact/chlr"/>
</dbReference>
<comment type="similarity">
    <text evidence="1 6">Belongs to the universal ribosomal protein uS17 family.</text>
</comment>
<evidence type="ECO:0000256" key="5">
    <source>
        <dbReference type="ARBA" id="ARBA00023274"/>
    </source>
</evidence>
<evidence type="ECO:0000256" key="4">
    <source>
        <dbReference type="ARBA" id="ARBA00022980"/>
    </source>
</evidence>
<dbReference type="PANTHER" id="PTHR10744:SF1">
    <property type="entry name" value="SMALL RIBOSOMAL SUBUNIT PROTEIN US17M"/>
    <property type="match status" value="1"/>
</dbReference>
<dbReference type="PRINTS" id="PR00973">
    <property type="entry name" value="RIBOSOMALS17"/>
</dbReference>
<keyword evidence="2 6" id="KW-0699">rRNA-binding</keyword>
<sequence>MPRRVLQGVVVSDKTDKTITVLVERRVMHPIYKKFIKRSKKYHAHDETNAVKAGDVVKIRECSPISKTKSWELVRDASSEA</sequence>
<evidence type="ECO:0000256" key="6">
    <source>
        <dbReference type="HAMAP-Rule" id="MF_01345"/>
    </source>
</evidence>
<dbReference type="Pfam" id="PF00366">
    <property type="entry name" value="Ribosomal_S17"/>
    <property type="match status" value="1"/>
</dbReference>
<dbReference type="NCBIfam" id="TIGR03635">
    <property type="entry name" value="uS17_bact"/>
    <property type="match status" value="1"/>
</dbReference>
<keyword evidence="5 6" id="KW-0687">Ribonucleoprotein</keyword>
<dbReference type="GO" id="GO:0005840">
    <property type="term" value="C:ribosome"/>
    <property type="evidence" value="ECO:0007669"/>
    <property type="project" value="UniProtKB-KW"/>
</dbReference>
<accession>A0ABW5BJU6</accession>
<evidence type="ECO:0000256" key="2">
    <source>
        <dbReference type="ARBA" id="ARBA00022730"/>
    </source>
</evidence>
<dbReference type="Proteomes" id="UP001597294">
    <property type="component" value="Unassembled WGS sequence"/>
</dbReference>
<dbReference type="InterPro" id="IPR000266">
    <property type="entry name" value="Ribosomal_uS17"/>
</dbReference>
<keyword evidence="3 6" id="KW-0694">RNA-binding</keyword>
<dbReference type="RefSeq" id="WP_380249512.1">
    <property type="nucleotide sequence ID" value="NZ_JBHUII010000003.1"/>
</dbReference>
<dbReference type="Gene3D" id="2.40.50.140">
    <property type="entry name" value="Nucleic acid-binding proteins"/>
    <property type="match status" value="1"/>
</dbReference>
<protein>
    <recommendedName>
        <fullName evidence="6">Small ribosomal subunit protein uS17</fullName>
    </recommendedName>
</protein>
<dbReference type="NCBIfam" id="NF004123">
    <property type="entry name" value="PRK05610.1"/>
    <property type="match status" value="1"/>
</dbReference>
<proteinExistence type="inferred from homology"/>
<comment type="subunit">
    <text evidence="6">Part of the 30S ribosomal subunit.</text>
</comment>